<sequence length="127" mass="13495">MTHATATIGRDRYATRIDASGHAITADEPEKLGGANAGPAPYDLLLASLGACTAITLRMYADRKQWPLESVEVSLRLTGGPDERRIIRTIAPRGLDAEQAARLADIAERTPVTLTLKSGIAIDTSLA</sequence>
<dbReference type="Proteomes" id="UP000189818">
    <property type="component" value="Unassembled WGS sequence"/>
</dbReference>
<proteinExistence type="predicted"/>
<reference evidence="2" key="1">
    <citation type="submission" date="2017-02" db="EMBL/GenBank/DDBJ databases">
        <authorList>
            <person name="Varghese N."/>
            <person name="Submissions S."/>
        </authorList>
    </citation>
    <scope>NUCLEOTIDE SEQUENCE [LARGE SCALE GENOMIC DNA]</scope>
    <source>
        <strain evidence="2">UM2</strain>
    </source>
</reference>
<dbReference type="SUPFAM" id="SSF82784">
    <property type="entry name" value="OsmC-like"/>
    <property type="match status" value="1"/>
</dbReference>
<dbReference type="AlphaFoldDB" id="A0A1T5BJK6"/>
<organism evidence="1 2">
    <name type="scientific">Rhizorhabdus histidinilytica</name>
    <dbReference type="NCBI Taxonomy" id="439228"/>
    <lineage>
        <taxon>Bacteria</taxon>
        <taxon>Pseudomonadati</taxon>
        <taxon>Pseudomonadota</taxon>
        <taxon>Alphaproteobacteria</taxon>
        <taxon>Sphingomonadales</taxon>
        <taxon>Sphingomonadaceae</taxon>
        <taxon>Rhizorhabdus</taxon>
    </lineage>
</organism>
<dbReference type="InterPro" id="IPR036102">
    <property type="entry name" value="OsmC/Ohrsf"/>
</dbReference>
<evidence type="ECO:0000313" key="1">
    <source>
        <dbReference type="EMBL" id="SKB47492.1"/>
    </source>
</evidence>
<gene>
    <name evidence="1" type="ORF">SAMN06295920_10366</name>
</gene>
<dbReference type="InterPro" id="IPR003718">
    <property type="entry name" value="OsmC/Ohr_fam"/>
</dbReference>
<dbReference type="EMBL" id="FUYM01000003">
    <property type="protein sequence ID" value="SKB47492.1"/>
    <property type="molecule type" value="Genomic_DNA"/>
</dbReference>
<dbReference type="Pfam" id="PF02566">
    <property type="entry name" value="OsmC"/>
    <property type="match status" value="1"/>
</dbReference>
<evidence type="ECO:0000313" key="2">
    <source>
        <dbReference type="Proteomes" id="UP000189818"/>
    </source>
</evidence>
<name>A0A1T5BJK6_9SPHN</name>
<dbReference type="STRING" id="439228.SAMN06295920_10366"/>
<protein>
    <submittedName>
        <fullName evidence="1">Putative redox protein</fullName>
    </submittedName>
</protein>
<dbReference type="OrthoDB" id="9789573at2"/>
<dbReference type="RefSeq" id="WP_079647408.1">
    <property type="nucleotide sequence ID" value="NZ_FUYM01000003.1"/>
</dbReference>
<dbReference type="InterPro" id="IPR015946">
    <property type="entry name" value="KH_dom-like_a/b"/>
</dbReference>
<keyword evidence="2" id="KW-1185">Reference proteome</keyword>
<dbReference type="PANTHER" id="PTHR39624:SF2">
    <property type="entry name" value="OSMC-LIKE PROTEIN"/>
    <property type="match status" value="1"/>
</dbReference>
<accession>A0A1T5BJK6</accession>
<dbReference type="Gene3D" id="3.30.300.20">
    <property type="match status" value="1"/>
</dbReference>
<dbReference type="PANTHER" id="PTHR39624">
    <property type="entry name" value="PROTEIN INVOLVED IN RIMO-MEDIATED BETA-METHYLTHIOLATION OF RIBOSOMAL PROTEIN S12 YCAO"/>
    <property type="match status" value="1"/>
</dbReference>